<dbReference type="AlphaFoldDB" id="X1P1L3"/>
<keyword evidence="2" id="KW-0500">Molybdenum</keyword>
<dbReference type="Gene3D" id="2.40.40.20">
    <property type="match status" value="1"/>
</dbReference>
<keyword evidence="1" id="KW-0479">Metal-binding</keyword>
<gene>
    <name evidence="5" type="ORF">S06H3_47135</name>
</gene>
<feature type="non-terminal residue" evidence="5">
    <location>
        <position position="257"/>
    </location>
</feature>
<keyword evidence="3" id="KW-0732">Signal</keyword>
<organism evidence="5">
    <name type="scientific">marine sediment metagenome</name>
    <dbReference type="NCBI Taxonomy" id="412755"/>
    <lineage>
        <taxon>unclassified sequences</taxon>
        <taxon>metagenomes</taxon>
        <taxon>ecological metagenomes</taxon>
    </lineage>
</organism>
<keyword evidence="1" id="KW-0411">Iron-sulfur</keyword>
<evidence type="ECO:0000256" key="1">
    <source>
        <dbReference type="ARBA" id="ARBA00022485"/>
    </source>
</evidence>
<dbReference type="GO" id="GO:0016491">
    <property type="term" value="F:oxidoreductase activity"/>
    <property type="evidence" value="ECO:0007669"/>
    <property type="project" value="UniProtKB-KW"/>
</dbReference>
<dbReference type="Gene3D" id="3.40.50.740">
    <property type="match status" value="1"/>
</dbReference>
<evidence type="ECO:0000256" key="2">
    <source>
        <dbReference type="ARBA" id="ARBA00022505"/>
    </source>
</evidence>
<dbReference type="InterPro" id="IPR050612">
    <property type="entry name" value="Prok_Mopterin_Oxidored"/>
</dbReference>
<evidence type="ECO:0008006" key="6">
    <source>
        <dbReference type="Google" id="ProtNLM"/>
    </source>
</evidence>
<dbReference type="InterPro" id="IPR009010">
    <property type="entry name" value="Asp_de-COase-like_dom_sf"/>
</dbReference>
<keyword evidence="1" id="KW-0004">4Fe-4S</keyword>
<dbReference type="PANTHER" id="PTHR43742:SF9">
    <property type="entry name" value="TETRATHIONATE REDUCTASE SUBUNIT A"/>
    <property type="match status" value="1"/>
</dbReference>
<accession>X1P1L3</accession>
<evidence type="ECO:0000256" key="3">
    <source>
        <dbReference type="ARBA" id="ARBA00022729"/>
    </source>
</evidence>
<comment type="caution">
    <text evidence="5">The sequence shown here is derived from an EMBL/GenBank/DDBJ whole genome shotgun (WGS) entry which is preliminary data.</text>
</comment>
<dbReference type="SUPFAM" id="SSF50692">
    <property type="entry name" value="ADC-like"/>
    <property type="match status" value="1"/>
</dbReference>
<evidence type="ECO:0000256" key="4">
    <source>
        <dbReference type="ARBA" id="ARBA00023002"/>
    </source>
</evidence>
<feature type="non-terminal residue" evidence="5">
    <location>
        <position position="1"/>
    </location>
</feature>
<reference evidence="5" key="1">
    <citation type="journal article" date="2014" name="Front. Microbiol.">
        <title>High frequency of phylogenetically diverse reductive dehalogenase-homologous genes in deep subseafloor sedimentary metagenomes.</title>
        <authorList>
            <person name="Kawai M."/>
            <person name="Futagami T."/>
            <person name="Toyoda A."/>
            <person name="Takaki Y."/>
            <person name="Nishi S."/>
            <person name="Hori S."/>
            <person name="Arai W."/>
            <person name="Tsubouchi T."/>
            <person name="Morono Y."/>
            <person name="Uchiyama I."/>
            <person name="Ito T."/>
            <person name="Fujiyama A."/>
            <person name="Inagaki F."/>
            <person name="Takami H."/>
        </authorList>
    </citation>
    <scope>NUCLEOTIDE SEQUENCE</scope>
    <source>
        <strain evidence="5">Expedition CK06-06</strain>
    </source>
</reference>
<sequence>FNLFSDETAEALADIVLPDACYLERLDPLPDRLGHGLSAGTGDWCYHIRQPAVEPLYERRHFCEVLLEIGQRMGFSDEMNASANLLYGLKPPHALNPEGEYSWEQIADSVCKGWFGPEHGLEWFKENGVLTWPKRLEEAYWKPFSRARVPLYHEWVPRLGEQIRQVAEDRGMGDIDTSGFLPLPDWRPCQALQPQPPCDLQAIHCQAPWHTFPQAYENPWLEEVCRSDPYSYFICMNSRTASDKGISDGDPVWLESI</sequence>
<keyword evidence="1" id="KW-0408">Iron</keyword>
<keyword evidence="4" id="KW-0560">Oxidoreductase</keyword>
<dbReference type="GO" id="GO:0051539">
    <property type="term" value="F:4 iron, 4 sulfur cluster binding"/>
    <property type="evidence" value="ECO:0007669"/>
    <property type="project" value="UniProtKB-KW"/>
</dbReference>
<evidence type="ECO:0000313" key="5">
    <source>
        <dbReference type="EMBL" id="GAI32910.1"/>
    </source>
</evidence>
<proteinExistence type="predicted"/>
<name>X1P1L3_9ZZZZ</name>
<protein>
    <recommendedName>
        <fullName evidence="6">Molybdopterin oxidoreductase domain-containing protein</fullName>
    </recommendedName>
</protein>
<dbReference type="PANTHER" id="PTHR43742">
    <property type="entry name" value="TRIMETHYLAMINE-N-OXIDE REDUCTASE"/>
    <property type="match status" value="1"/>
</dbReference>
<dbReference type="EMBL" id="BARV01029581">
    <property type="protein sequence ID" value="GAI32910.1"/>
    <property type="molecule type" value="Genomic_DNA"/>
</dbReference>
<dbReference type="SUPFAM" id="SSF53706">
    <property type="entry name" value="Formate dehydrogenase/DMSO reductase, domains 1-3"/>
    <property type="match status" value="1"/>
</dbReference>